<organism evidence="2 3">
    <name type="scientific">Caerostris extrusa</name>
    <name type="common">Bark spider</name>
    <name type="synonym">Caerostris bankana</name>
    <dbReference type="NCBI Taxonomy" id="172846"/>
    <lineage>
        <taxon>Eukaryota</taxon>
        <taxon>Metazoa</taxon>
        <taxon>Ecdysozoa</taxon>
        <taxon>Arthropoda</taxon>
        <taxon>Chelicerata</taxon>
        <taxon>Arachnida</taxon>
        <taxon>Araneae</taxon>
        <taxon>Araneomorphae</taxon>
        <taxon>Entelegynae</taxon>
        <taxon>Araneoidea</taxon>
        <taxon>Araneidae</taxon>
        <taxon>Caerostris</taxon>
    </lineage>
</organism>
<gene>
    <name evidence="2" type="ORF">CEXT_21831</name>
</gene>
<sequence>MAEESVLDTSIPPNEADNSDTLTEKLSELDCESMIQALAFYNKILENTDAKDIKKKKRVQAMEQYFAEINNKQQDLIKNAVAEELDRQFPAPKDISMIPPKAYPPSTTSYADSLKKPVTTERNKEITKNKSIKKHVTTVKPKAENGSSSDTRKTEFKLQDDLAKNFDILKPELKKPQIICFDVSKDTSGEKLLEDLHFQFSDAGHGKEDFHIKHHFNSKRGVNWILILIPASSKNNPCVGRSAAVSRAARVHGARAWGCGRFGLGLLCSTTHQLTDGFGLGVPMSLNPRLPEENAL</sequence>
<feature type="compositionally biased region" description="Basic and acidic residues" evidence="1">
    <location>
        <begin position="113"/>
        <end position="125"/>
    </location>
</feature>
<dbReference type="Proteomes" id="UP001054945">
    <property type="component" value="Unassembled WGS sequence"/>
</dbReference>
<feature type="region of interest" description="Disordered" evidence="1">
    <location>
        <begin position="1"/>
        <end position="21"/>
    </location>
</feature>
<comment type="caution">
    <text evidence="2">The sequence shown here is derived from an EMBL/GenBank/DDBJ whole genome shotgun (WGS) entry which is preliminary data.</text>
</comment>
<name>A0AAV4TP00_CAEEX</name>
<protein>
    <submittedName>
        <fullName evidence="2">Uncharacterized protein</fullName>
    </submittedName>
</protein>
<dbReference type="AlphaFoldDB" id="A0AAV4TP00"/>
<accession>A0AAV4TP00</accession>
<evidence type="ECO:0000313" key="2">
    <source>
        <dbReference type="EMBL" id="GIY47226.1"/>
    </source>
</evidence>
<dbReference type="EMBL" id="BPLR01011546">
    <property type="protein sequence ID" value="GIY47226.1"/>
    <property type="molecule type" value="Genomic_DNA"/>
</dbReference>
<evidence type="ECO:0000313" key="3">
    <source>
        <dbReference type="Proteomes" id="UP001054945"/>
    </source>
</evidence>
<reference evidence="2 3" key="1">
    <citation type="submission" date="2021-06" db="EMBL/GenBank/DDBJ databases">
        <title>Caerostris extrusa draft genome.</title>
        <authorList>
            <person name="Kono N."/>
            <person name="Arakawa K."/>
        </authorList>
    </citation>
    <scope>NUCLEOTIDE SEQUENCE [LARGE SCALE GENOMIC DNA]</scope>
</reference>
<proteinExistence type="predicted"/>
<feature type="region of interest" description="Disordered" evidence="1">
    <location>
        <begin position="92"/>
        <end position="125"/>
    </location>
</feature>
<keyword evidence="3" id="KW-1185">Reference proteome</keyword>
<evidence type="ECO:0000256" key="1">
    <source>
        <dbReference type="SAM" id="MobiDB-lite"/>
    </source>
</evidence>